<evidence type="ECO:0000313" key="2">
    <source>
        <dbReference type="EMBL" id="ORY52998.1"/>
    </source>
</evidence>
<name>A0A1Y2D138_9FUNG</name>
<feature type="transmembrane region" description="Helical" evidence="1">
    <location>
        <begin position="59"/>
        <end position="85"/>
    </location>
</feature>
<keyword evidence="3" id="KW-1185">Reference proteome</keyword>
<proteinExistence type="predicted"/>
<evidence type="ECO:0000256" key="1">
    <source>
        <dbReference type="SAM" id="Phobius"/>
    </source>
</evidence>
<comment type="caution">
    <text evidence="2">The sequence shown here is derived from an EMBL/GenBank/DDBJ whole genome shotgun (WGS) entry which is preliminary data.</text>
</comment>
<evidence type="ECO:0000313" key="3">
    <source>
        <dbReference type="Proteomes" id="UP000193642"/>
    </source>
</evidence>
<feature type="transmembrane region" description="Helical" evidence="1">
    <location>
        <begin position="29"/>
        <end position="52"/>
    </location>
</feature>
<feature type="non-terminal residue" evidence="2">
    <location>
        <position position="1"/>
    </location>
</feature>
<protein>
    <submittedName>
        <fullName evidence="2">Uncharacterized protein</fullName>
    </submittedName>
</protein>
<keyword evidence="1" id="KW-0472">Membrane</keyword>
<organism evidence="2 3">
    <name type="scientific">Rhizoclosmatium globosum</name>
    <dbReference type="NCBI Taxonomy" id="329046"/>
    <lineage>
        <taxon>Eukaryota</taxon>
        <taxon>Fungi</taxon>
        <taxon>Fungi incertae sedis</taxon>
        <taxon>Chytridiomycota</taxon>
        <taxon>Chytridiomycota incertae sedis</taxon>
        <taxon>Chytridiomycetes</taxon>
        <taxon>Chytridiales</taxon>
        <taxon>Chytriomycetaceae</taxon>
        <taxon>Rhizoclosmatium</taxon>
    </lineage>
</organism>
<accession>A0A1Y2D138</accession>
<reference evidence="2 3" key="1">
    <citation type="submission" date="2016-07" db="EMBL/GenBank/DDBJ databases">
        <title>Pervasive Adenine N6-methylation of Active Genes in Fungi.</title>
        <authorList>
            <consortium name="DOE Joint Genome Institute"/>
            <person name="Mondo S.J."/>
            <person name="Dannebaum R.O."/>
            <person name="Kuo R.C."/>
            <person name="Labutti K."/>
            <person name="Haridas S."/>
            <person name="Kuo A."/>
            <person name="Salamov A."/>
            <person name="Ahrendt S.R."/>
            <person name="Lipzen A."/>
            <person name="Sullivan W."/>
            <person name="Andreopoulos W.B."/>
            <person name="Clum A."/>
            <person name="Lindquist E."/>
            <person name="Daum C."/>
            <person name="Ramamoorthy G.K."/>
            <person name="Gryganskyi A."/>
            <person name="Culley D."/>
            <person name="Magnuson J.K."/>
            <person name="James T.Y."/>
            <person name="O'Malley M.A."/>
            <person name="Stajich J.E."/>
            <person name="Spatafora J.W."/>
            <person name="Visel A."/>
            <person name="Grigoriev I.V."/>
        </authorList>
    </citation>
    <scope>NUCLEOTIDE SEQUENCE [LARGE SCALE GENOMIC DNA]</scope>
    <source>
        <strain evidence="2 3">JEL800</strain>
    </source>
</reference>
<keyword evidence="1" id="KW-1133">Transmembrane helix</keyword>
<sequence>PAPPLSSQPTPPRLHLLAYLIANPTVVTFLWFGVVFLAVFNIAVSSFCIYGAGARLASILLPINTITTILVLAIYICMLLIYLVIPMRRLEWELAVAGWNPE</sequence>
<dbReference type="EMBL" id="MCGO01000002">
    <property type="protein sequence ID" value="ORY52998.1"/>
    <property type="molecule type" value="Genomic_DNA"/>
</dbReference>
<dbReference type="Proteomes" id="UP000193642">
    <property type="component" value="Unassembled WGS sequence"/>
</dbReference>
<gene>
    <name evidence="2" type="ORF">BCR33DRAFT_711395</name>
</gene>
<keyword evidence="1" id="KW-0812">Transmembrane</keyword>
<dbReference type="AlphaFoldDB" id="A0A1Y2D138"/>